<dbReference type="EMBL" id="GBRH01265347">
    <property type="protein sequence ID" value="JAD32548.1"/>
    <property type="molecule type" value="Transcribed_RNA"/>
</dbReference>
<reference evidence="1" key="2">
    <citation type="journal article" date="2015" name="Data Brief">
        <title>Shoot transcriptome of the giant reed, Arundo donax.</title>
        <authorList>
            <person name="Barrero R.A."/>
            <person name="Guerrero F.D."/>
            <person name="Moolhuijzen P."/>
            <person name="Goolsby J.A."/>
            <person name="Tidwell J."/>
            <person name="Bellgard S.E."/>
            <person name="Bellgard M.I."/>
        </authorList>
    </citation>
    <scope>NUCLEOTIDE SEQUENCE</scope>
    <source>
        <tissue evidence="1">Shoot tissue taken approximately 20 cm above the soil surface</tissue>
    </source>
</reference>
<organism evidence="1">
    <name type="scientific">Arundo donax</name>
    <name type="common">Giant reed</name>
    <name type="synonym">Donax arundinaceus</name>
    <dbReference type="NCBI Taxonomy" id="35708"/>
    <lineage>
        <taxon>Eukaryota</taxon>
        <taxon>Viridiplantae</taxon>
        <taxon>Streptophyta</taxon>
        <taxon>Embryophyta</taxon>
        <taxon>Tracheophyta</taxon>
        <taxon>Spermatophyta</taxon>
        <taxon>Magnoliopsida</taxon>
        <taxon>Liliopsida</taxon>
        <taxon>Poales</taxon>
        <taxon>Poaceae</taxon>
        <taxon>PACMAD clade</taxon>
        <taxon>Arundinoideae</taxon>
        <taxon>Arundineae</taxon>
        <taxon>Arundo</taxon>
    </lineage>
</organism>
<evidence type="ECO:0000313" key="1">
    <source>
        <dbReference type="EMBL" id="JAD32548.1"/>
    </source>
</evidence>
<name>A0A0A8Z4B7_ARUDO</name>
<dbReference type="AlphaFoldDB" id="A0A0A8Z4B7"/>
<proteinExistence type="predicted"/>
<protein>
    <submittedName>
        <fullName evidence="1">Uncharacterized protein</fullName>
    </submittedName>
</protein>
<accession>A0A0A8Z4B7</accession>
<sequence>MVITTYRNAQSLLISWKNMYERFHGLKSA</sequence>
<reference evidence="1" key="1">
    <citation type="submission" date="2014-09" db="EMBL/GenBank/DDBJ databases">
        <authorList>
            <person name="Magalhaes I.L.F."/>
            <person name="Oliveira U."/>
            <person name="Santos F.R."/>
            <person name="Vidigal T.H.D.A."/>
            <person name="Brescovit A.D."/>
            <person name="Santos A.J."/>
        </authorList>
    </citation>
    <scope>NUCLEOTIDE SEQUENCE</scope>
    <source>
        <tissue evidence="1">Shoot tissue taken approximately 20 cm above the soil surface</tissue>
    </source>
</reference>